<name>A0AAV3TD18_9EURY</name>
<feature type="transmembrane region" description="Helical" evidence="1">
    <location>
        <begin position="15"/>
        <end position="37"/>
    </location>
</feature>
<keyword evidence="1" id="KW-0812">Transmembrane</keyword>
<gene>
    <name evidence="2" type="ORF">GCM10009020_28080</name>
</gene>
<evidence type="ECO:0000313" key="3">
    <source>
        <dbReference type="Proteomes" id="UP001500420"/>
    </source>
</evidence>
<dbReference type="EMBL" id="BAAADV010000007">
    <property type="protein sequence ID" value="GAA0678231.1"/>
    <property type="molecule type" value="Genomic_DNA"/>
</dbReference>
<keyword evidence="1" id="KW-0472">Membrane</keyword>
<sequence>MIRTTRKYPGWKPTYLYVVGVAAPAIGVGATVAQGGIPLAAELLAYGVLPVLAIATLIGRGFVWPRLKSIAN</sequence>
<accession>A0AAV3TD18</accession>
<dbReference type="AlphaFoldDB" id="A0AAV3TD18"/>
<evidence type="ECO:0000313" key="2">
    <source>
        <dbReference type="EMBL" id="GAA0678231.1"/>
    </source>
</evidence>
<proteinExistence type="predicted"/>
<dbReference type="Proteomes" id="UP001500420">
    <property type="component" value="Unassembled WGS sequence"/>
</dbReference>
<feature type="transmembrane region" description="Helical" evidence="1">
    <location>
        <begin position="43"/>
        <end position="63"/>
    </location>
</feature>
<reference evidence="2 3" key="1">
    <citation type="journal article" date="2019" name="Int. J. Syst. Evol. Microbiol.">
        <title>The Global Catalogue of Microorganisms (GCM) 10K type strain sequencing project: providing services to taxonomists for standard genome sequencing and annotation.</title>
        <authorList>
            <consortium name="The Broad Institute Genomics Platform"/>
            <consortium name="The Broad Institute Genome Sequencing Center for Infectious Disease"/>
            <person name="Wu L."/>
            <person name="Ma J."/>
        </authorList>
    </citation>
    <scope>NUCLEOTIDE SEQUENCE [LARGE SCALE GENOMIC DNA]</scope>
    <source>
        <strain evidence="2 3">JCM 16328</strain>
    </source>
</reference>
<evidence type="ECO:0000256" key="1">
    <source>
        <dbReference type="SAM" id="Phobius"/>
    </source>
</evidence>
<keyword evidence="3" id="KW-1185">Reference proteome</keyword>
<comment type="caution">
    <text evidence="2">The sequence shown here is derived from an EMBL/GenBank/DDBJ whole genome shotgun (WGS) entry which is preliminary data.</text>
</comment>
<keyword evidence="1" id="KW-1133">Transmembrane helix</keyword>
<organism evidence="2 3">
    <name type="scientific">Natronoarchaeum mannanilyticum</name>
    <dbReference type="NCBI Taxonomy" id="926360"/>
    <lineage>
        <taxon>Archaea</taxon>
        <taxon>Methanobacteriati</taxon>
        <taxon>Methanobacteriota</taxon>
        <taxon>Stenosarchaea group</taxon>
        <taxon>Halobacteria</taxon>
        <taxon>Halobacteriales</taxon>
        <taxon>Natronoarchaeaceae</taxon>
    </lineage>
</organism>
<protein>
    <submittedName>
        <fullName evidence="2">Uncharacterized protein</fullName>
    </submittedName>
</protein>